<dbReference type="Pfam" id="PF22725">
    <property type="entry name" value="GFO_IDH_MocA_C3"/>
    <property type="match status" value="1"/>
</dbReference>
<dbReference type="Pfam" id="PF01408">
    <property type="entry name" value="GFO_IDH_MocA"/>
    <property type="match status" value="1"/>
</dbReference>
<dbReference type="GO" id="GO:0000166">
    <property type="term" value="F:nucleotide binding"/>
    <property type="evidence" value="ECO:0007669"/>
    <property type="project" value="InterPro"/>
</dbReference>
<geneLocation type="plasmid" evidence="3 4">
    <name>unnamed1</name>
</geneLocation>
<organism evidence="3 4">
    <name type="scientific">Qingshengfaniella alkalisoli</name>
    <dbReference type="NCBI Taxonomy" id="2599296"/>
    <lineage>
        <taxon>Bacteria</taxon>
        <taxon>Pseudomonadati</taxon>
        <taxon>Pseudomonadota</taxon>
        <taxon>Alphaproteobacteria</taxon>
        <taxon>Rhodobacterales</taxon>
        <taxon>Paracoccaceae</taxon>
        <taxon>Qingshengfaniella</taxon>
    </lineage>
</organism>
<dbReference type="OrthoDB" id="6183734at2"/>
<sequence length="341" mass="37661">MPPLRIAVVGAGWVTEHHLAAYRELGDSVVVEAIADPDPITCSKRARRWGIPRCFSSDAEMLSVMDLDAVDVANPRQHHAASVRLAADHGLPVLCQKPLAPTWSEARDLVDNLPAGARLMVHENWRYRPHYGVIRDWVQQGRIGKLRQVLLLARTSGMIPDGSGLLPALQRQPMLAGLDRMLLMEVLIHHIDALRSVIGEMEFLAAVVGRDAEVLKGEDRATLLFKSGQAAVTLLGDFMTWGAPTALLDDLSLQGTQGAIRLSGDQLELRTGRDTTERHSIDLAADYKASYRDTIARFVRAVRDTDDAFFHAQVEDNLRSLELIERAYALSEFHSPPHPAG</sequence>
<feature type="domain" description="Gfo/Idh/MocA-like oxidoreductase N-terminal" evidence="1">
    <location>
        <begin position="4"/>
        <end position="112"/>
    </location>
</feature>
<dbReference type="AlphaFoldDB" id="A0A5B8J7T1"/>
<dbReference type="Proteomes" id="UP000318483">
    <property type="component" value="Plasmid unnamed1"/>
</dbReference>
<dbReference type="InterPro" id="IPR036291">
    <property type="entry name" value="NAD(P)-bd_dom_sf"/>
</dbReference>
<dbReference type="InterPro" id="IPR000683">
    <property type="entry name" value="Gfo/Idh/MocA-like_OxRdtase_N"/>
</dbReference>
<dbReference type="RefSeq" id="WP_146365955.1">
    <property type="nucleotide sequence ID" value="NZ_CP042262.1"/>
</dbReference>
<accession>A0A5B8J7T1</accession>
<evidence type="ECO:0000313" key="4">
    <source>
        <dbReference type="Proteomes" id="UP000318483"/>
    </source>
</evidence>
<dbReference type="InterPro" id="IPR055170">
    <property type="entry name" value="GFO_IDH_MocA-like_dom"/>
</dbReference>
<evidence type="ECO:0000313" key="3">
    <source>
        <dbReference type="EMBL" id="QDY70537.1"/>
    </source>
</evidence>
<dbReference type="SUPFAM" id="SSF51735">
    <property type="entry name" value="NAD(P)-binding Rossmann-fold domains"/>
    <property type="match status" value="1"/>
</dbReference>
<keyword evidence="3" id="KW-0614">Plasmid</keyword>
<dbReference type="Gene3D" id="3.40.50.720">
    <property type="entry name" value="NAD(P)-binding Rossmann-like Domain"/>
    <property type="match status" value="1"/>
</dbReference>
<proteinExistence type="predicted"/>
<name>A0A5B8J7T1_9RHOB</name>
<dbReference type="SUPFAM" id="SSF55347">
    <property type="entry name" value="Glyceraldehyde-3-phosphate dehydrogenase-like, C-terminal domain"/>
    <property type="match status" value="1"/>
</dbReference>
<gene>
    <name evidence="3" type="ORF">FPZ52_12595</name>
</gene>
<dbReference type="PANTHER" id="PTHR43377">
    <property type="entry name" value="BILIVERDIN REDUCTASE A"/>
    <property type="match status" value="1"/>
</dbReference>
<dbReference type="KEGG" id="lit:FPZ52_12595"/>
<dbReference type="PANTHER" id="PTHR43377:SF1">
    <property type="entry name" value="BILIVERDIN REDUCTASE A"/>
    <property type="match status" value="1"/>
</dbReference>
<dbReference type="EMBL" id="CP042262">
    <property type="protein sequence ID" value="QDY70537.1"/>
    <property type="molecule type" value="Genomic_DNA"/>
</dbReference>
<evidence type="ECO:0000259" key="1">
    <source>
        <dbReference type="Pfam" id="PF01408"/>
    </source>
</evidence>
<dbReference type="Gene3D" id="3.30.360.10">
    <property type="entry name" value="Dihydrodipicolinate Reductase, domain 2"/>
    <property type="match status" value="1"/>
</dbReference>
<evidence type="ECO:0000259" key="2">
    <source>
        <dbReference type="Pfam" id="PF22725"/>
    </source>
</evidence>
<dbReference type="InterPro" id="IPR051450">
    <property type="entry name" value="Gfo/Idh/MocA_Oxidoreductases"/>
</dbReference>
<keyword evidence="4" id="KW-1185">Reference proteome</keyword>
<reference evidence="3 4" key="1">
    <citation type="submission" date="2019-07" db="EMBL/GenBank/DDBJ databases">
        <title>Litoreibacter alkalisoli sp. nov., isolated from saline-alkaline soil.</title>
        <authorList>
            <person name="Wang S."/>
            <person name="Xu L."/>
            <person name="Xing Y.-T."/>
            <person name="Sun J.-Q."/>
        </authorList>
    </citation>
    <scope>NUCLEOTIDE SEQUENCE [LARGE SCALE GENOMIC DNA]</scope>
    <source>
        <strain evidence="3 4">LN3S51</strain>
        <plasmid evidence="3 4">unnamed1</plasmid>
    </source>
</reference>
<feature type="domain" description="GFO/IDH/MocA-like oxidoreductase" evidence="2">
    <location>
        <begin position="134"/>
        <end position="261"/>
    </location>
</feature>
<protein>
    <submittedName>
        <fullName evidence="3">Gfo/Idh/MocA family oxidoreductase</fullName>
    </submittedName>
</protein>